<sequence length="390" mass="45284">MFLEILKKGVRKSFYLFITRKSLTLYSFIDKNRSFSNQDPKGPINWPFFGVLLRLGEKPHLTYQKWNRQYGGIIKIWLGKNYSMIVSDPVIMKEIWVKDFKTFADRPKFPTLRKFSFGFQDLAMVDYESWKGRRELVANYFTRGKLKNSIPIIDSNAENLIRLMKPYATSKQPKYALNIVLNYVFSTNIPFDEDINGGYLKRLDTPVNDVIGLLTTGALMDYITILEWIYNIKDKYTSHGFDVLYQIMKEIYEKHEENLDVENPKDIVDYLIINLKENEGENKKNIIILMSLNMFLAGFDTSTSALEWLCYTCANYQDVQERVYKELSEVAAGTGKITLANRTQTPYLNAVLKEILRYRTLIPLGVPRVAREDAIVCGYYIPKGVSSDQP</sequence>
<dbReference type="GO" id="GO:0020037">
    <property type="term" value="F:heme binding"/>
    <property type="evidence" value="ECO:0007669"/>
    <property type="project" value="InterPro"/>
</dbReference>
<dbReference type="GO" id="GO:0004497">
    <property type="term" value="F:monooxygenase activity"/>
    <property type="evidence" value="ECO:0007669"/>
    <property type="project" value="InterPro"/>
</dbReference>
<evidence type="ECO:0000256" key="4">
    <source>
        <dbReference type="ARBA" id="ARBA00023004"/>
    </source>
</evidence>
<dbReference type="InterPro" id="IPR001128">
    <property type="entry name" value="Cyt_P450"/>
</dbReference>
<dbReference type="STRING" id="670386.D3B5Y4"/>
<dbReference type="InParanoid" id="D3B5Y4"/>
<protein>
    <recommendedName>
        <fullName evidence="7">Cytochrome P450</fullName>
    </recommendedName>
</protein>
<keyword evidence="6" id="KW-1185">Reference proteome</keyword>
<dbReference type="GeneID" id="31359559"/>
<evidence type="ECO:0008006" key="7">
    <source>
        <dbReference type="Google" id="ProtNLM"/>
    </source>
</evidence>
<dbReference type="GO" id="GO:0005506">
    <property type="term" value="F:iron ion binding"/>
    <property type="evidence" value="ECO:0007669"/>
    <property type="project" value="InterPro"/>
</dbReference>
<dbReference type="PRINTS" id="PR00463">
    <property type="entry name" value="EP450I"/>
</dbReference>
<dbReference type="Gene3D" id="1.10.630.10">
    <property type="entry name" value="Cytochrome P450"/>
    <property type="match status" value="1"/>
</dbReference>
<dbReference type="RefSeq" id="XP_020435399.1">
    <property type="nucleotide sequence ID" value="XM_020574985.1"/>
</dbReference>
<name>D3B5Y4_HETP5</name>
<dbReference type="AlphaFoldDB" id="D3B5Y4"/>
<keyword evidence="4" id="KW-0408">Iron</keyword>
<proteinExistence type="inferred from homology"/>
<organism evidence="5 6">
    <name type="scientific">Heterostelium pallidum (strain ATCC 26659 / Pp 5 / PN500)</name>
    <name type="common">Cellular slime mold</name>
    <name type="synonym">Polysphondylium pallidum</name>
    <dbReference type="NCBI Taxonomy" id="670386"/>
    <lineage>
        <taxon>Eukaryota</taxon>
        <taxon>Amoebozoa</taxon>
        <taxon>Evosea</taxon>
        <taxon>Eumycetozoa</taxon>
        <taxon>Dictyostelia</taxon>
        <taxon>Acytosteliales</taxon>
        <taxon>Acytosteliaceae</taxon>
        <taxon>Heterostelium</taxon>
    </lineage>
</organism>
<dbReference type="PANTHER" id="PTHR24300:SF417">
    <property type="entry name" value="CYTOCHROME P450 508B1-RELATED"/>
    <property type="match status" value="1"/>
</dbReference>
<evidence type="ECO:0000313" key="6">
    <source>
        <dbReference type="Proteomes" id="UP000001396"/>
    </source>
</evidence>
<dbReference type="InterPro" id="IPR050182">
    <property type="entry name" value="Cytochrome_P450_fam2"/>
</dbReference>
<dbReference type="OMA" id="LACITIH"/>
<comment type="caution">
    <text evidence="5">The sequence shown here is derived from an EMBL/GenBank/DDBJ whole genome shotgun (WGS) entry which is preliminary data.</text>
</comment>
<evidence type="ECO:0000256" key="3">
    <source>
        <dbReference type="ARBA" id="ARBA00022723"/>
    </source>
</evidence>
<evidence type="ECO:0000313" key="5">
    <source>
        <dbReference type="EMBL" id="EFA83282.1"/>
    </source>
</evidence>
<evidence type="ECO:0000256" key="1">
    <source>
        <dbReference type="ARBA" id="ARBA00004167"/>
    </source>
</evidence>
<dbReference type="EMBL" id="ADBJ01000017">
    <property type="protein sequence ID" value="EFA83282.1"/>
    <property type="molecule type" value="Genomic_DNA"/>
</dbReference>
<dbReference type="GO" id="GO:0016705">
    <property type="term" value="F:oxidoreductase activity, acting on paired donors, with incorporation or reduction of molecular oxygen"/>
    <property type="evidence" value="ECO:0007669"/>
    <property type="project" value="InterPro"/>
</dbReference>
<reference evidence="5 6" key="1">
    <citation type="journal article" date="2011" name="Genome Res.">
        <title>Phylogeny-wide analysis of social amoeba genomes highlights ancient origins for complex intercellular communication.</title>
        <authorList>
            <person name="Heidel A.J."/>
            <person name="Lawal H.M."/>
            <person name="Felder M."/>
            <person name="Schilde C."/>
            <person name="Helps N.R."/>
            <person name="Tunggal B."/>
            <person name="Rivero F."/>
            <person name="John U."/>
            <person name="Schleicher M."/>
            <person name="Eichinger L."/>
            <person name="Platzer M."/>
            <person name="Noegel A.A."/>
            <person name="Schaap P."/>
            <person name="Gloeckner G."/>
        </authorList>
    </citation>
    <scope>NUCLEOTIDE SEQUENCE [LARGE SCALE GENOMIC DNA]</scope>
    <source>
        <strain evidence="6">ATCC 26659 / Pp 5 / PN500</strain>
    </source>
</reference>
<dbReference type="Proteomes" id="UP000001396">
    <property type="component" value="Unassembled WGS sequence"/>
</dbReference>
<dbReference type="SUPFAM" id="SSF48264">
    <property type="entry name" value="Cytochrome P450"/>
    <property type="match status" value="1"/>
</dbReference>
<comment type="similarity">
    <text evidence="2">Belongs to the cytochrome P450 family.</text>
</comment>
<comment type="subcellular location">
    <subcellularLocation>
        <location evidence="1">Membrane</location>
        <topology evidence="1">Single-pass membrane protein</topology>
    </subcellularLocation>
</comment>
<keyword evidence="3" id="KW-0479">Metal-binding</keyword>
<accession>D3B5Y4</accession>
<dbReference type="Pfam" id="PF00067">
    <property type="entry name" value="p450"/>
    <property type="match status" value="1"/>
</dbReference>
<evidence type="ECO:0000256" key="2">
    <source>
        <dbReference type="ARBA" id="ARBA00010617"/>
    </source>
</evidence>
<dbReference type="PANTHER" id="PTHR24300">
    <property type="entry name" value="CYTOCHROME P450 508A4-RELATED"/>
    <property type="match status" value="1"/>
</dbReference>
<dbReference type="GO" id="GO:0016020">
    <property type="term" value="C:membrane"/>
    <property type="evidence" value="ECO:0007669"/>
    <property type="project" value="UniProtKB-SubCell"/>
</dbReference>
<gene>
    <name evidence="5" type="ORF">PPL_04072</name>
</gene>
<dbReference type="InterPro" id="IPR002401">
    <property type="entry name" value="Cyt_P450_E_grp-I"/>
</dbReference>
<dbReference type="InterPro" id="IPR036396">
    <property type="entry name" value="Cyt_P450_sf"/>
</dbReference>